<dbReference type="Proteomes" id="UP000186594">
    <property type="component" value="Unassembled WGS sequence"/>
</dbReference>
<reference evidence="9 10" key="1">
    <citation type="submission" date="2016-04" db="EMBL/GenBank/DDBJ databases">
        <title>Evolutionary innovation and constraint leading to complex multicellularity in the Ascomycota.</title>
        <authorList>
            <person name="Cisse O."/>
            <person name="Nguyen A."/>
            <person name="Hewitt D.A."/>
            <person name="Jedd G."/>
            <person name="Stajich J.E."/>
        </authorList>
    </citation>
    <scope>NUCLEOTIDE SEQUENCE [LARGE SCALE GENOMIC DNA]</scope>
    <source>
        <strain evidence="9 10">DAH-3</strain>
    </source>
</reference>
<evidence type="ECO:0000313" key="9">
    <source>
        <dbReference type="EMBL" id="OLL27154.1"/>
    </source>
</evidence>
<evidence type="ECO:0000256" key="3">
    <source>
        <dbReference type="ARBA" id="ARBA00023015"/>
    </source>
</evidence>
<evidence type="ECO:0000313" key="10">
    <source>
        <dbReference type="Proteomes" id="UP000186594"/>
    </source>
</evidence>
<comment type="similarity">
    <text evidence="2 7">Belongs to the enhancer of polycomb family.</text>
</comment>
<proteinExistence type="inferred from homology"/>
<dbReference type="GO" id="GO:0005634">
    <property type="term" value="C:nucleus"/>
    <property type="evidence" value="ECO:0007669"/>
    <property type="project" value="UniProtKB-SubCell"/>
</dbReference>
<dbReference type="OrthoDB" id="435275at2759"/>
<feature type="domain" description="Enhancer of polycomb-like N-terminal" evidence="8">
    <location>
        <begin position="11"/>
        <end position="172"/>
    </location>
</feature>
<dbReference type="STRING" id="1198029.A0A1U7LWY8"/>
<dbReference type="InterPro" id="IPR019542">
    <property type="entry name" value="Enhancer_polycomb-like_N"/>
</dbReference>
<evidence type="ECO:0000256" key="6">
    <source>
        <dbReference type="ARBA" id="ARBA00025513"/>
    </source>
</evidence>
<dbReference type="GO" id="GO:0006357">
    <property type="term" value="P:regulation of transcription by RNA polymerase II"/>
    <property type="evidence" value="ECO:0007669"/>
    <property type="project" value="InterPro"/>
</dbReference>
<dbReference type="AlphaFoldDB" id="A0A1U7LWY8"/>
<dbReference type="EMBL" id="LXFE01000118">
    <property type="protein sequence ID" value="OLL27154.1"/>
    <property type="molecule type" value="Genomic_DNA"/>
</dbReference>
<gene>
    <name evidence="9" type="ORF">NEOLI_001950</name>
</gene>
<evidence type="ECO:0000256" key="4">
    <source>
        <dbReference type="ARBA" id="ARBA00023163"/>
    </source>
</evidence>
<evidence type="ECO:0000259" key="8">
    <source>
        <dbReference type="Pfam" id="PF10513"/>
    </source>
</evidence>
<keyword evidence="5 7" id="KW-0539">Nucleus</keyword>
<keyword evidence="3 7" id="KW-0805">Transcription regulation</keyword>
<dbReference type="OMA" id="HIKWNEG"/>
<sequence length="545" mass="62698">MATKGGSARIRNRKISIKQYLTIIRGPDIPDIDEDSAFQRSATQIETGVDKDEEVVSHPPALPPKHHHLREHHLQAALASQAVATGPKPEHLYIPTPDASKKVKDYDVHYAKSFSQPTSYIRSSATVEDYEGCPYCMDEQDEAFLRKMISKRSKETDISEDVFELVMQFFEQITNENQPFLSLDPTNVSSFEELEKSLERCELSKYRSSAKSIYGHWRRRRLENAGKPLMPVLRFEENEKDEGDPYVCFRRREIRQVRKTRRTDAQSSEKLRKLRAEMIEARDLIAMVRDREKMRKDSLVMDHLIFNQRCTVKDVKRKLGIQGEDEDLVSHKIKKPRIQSEVGAIPLVRHAVLRHGSLRPEEPLIRLEDVRANKVRETELAVSEALGVEKALQAGWSDLSEISPVVTVARIPSNFTRDVSFIPVEPQEVLSSTSQDLPLSNSLLSNAFSFKTRLNRFQITRLPISRRTGRSNRTLVECPMYLRSRTLCGELHDERARDRIKYDFDPFDYDDVVNVDNAGDNSIRFQAWLMKEALDDPVFGSQSRS</sequence>
<evidence type="ECO:0000256" key="1">
    <source>
        <dbReference type="ARBA" id="ARBA00004123"/>
    </source>
</evidence>
<dbReference type="PANTHER" id="PTHR14898">
    <property type="entry name" value="ENHANCER OF POLYCOMB"/>
    <property type="match status" value="1"/>
</dbReference>
<dbReference type="Pfam" id="PF10513">
    <property type="entry name" value="EPL1"/>
    <property type="match status" value="1"/>
</dbReference>
<comment type="subcellular location">
    <subcellularLocation>
        <location evidence="1 7">Nucleus</location>
    </subcellularLocation>
</comment>
<name>A0A1U7LWY8_NEOID</name>
<evidence type="ECO:0000256" key="7">
    <source>
        <dbReference type="RuleBase" id="RU361124"/>
    </source>
</evidence>
<organism evidence="9 10">
    <name type="scientific">Neolecta irregularis (strain DAH-3)</name>
    <dbReference type="NCBI Taxonomy" id="1198029"/>
    <lineage>
        <taxon>Eukaryota</taxon>
        <taxon>Fungi</taxon>
        <taxon>Dikarya</taxon>
        <taxon>Ascomycota</taxon>
        <taxon>Taphrinomycotina</taxon>
        <taxon>Neolectales</taxon>
        <taxon>Neolectaceae</taxon>
        <taxon>Neolecta</taxon>
    </lineage>
</organism>
<evidence type="ECO:0000256" key="5">
    <source>
        <dbReference type="ARBA" id="ARBA00023242"/>
    </source>
</evidence>
<dbReference type="InterPro" id="IPR024943">
    <property type="entry name" value="Enhancer_polycomb"/>
</dbReference>
<dbReference type="GO" id="GO:0035267">
    <property type="term" value="C:NuA4 histone acetyltransferase complex"/>
    <property type="evidence" value="ECO:0007669"/>
    <property type="project" value="EnsemblFungi"/>
</dbReference>
<comment type="caution">
    <text evidence="9">The sequence shown here is derived from an EMBL/GenBank/DDBJ whole genome shotgun (WGS) entry which is preliminary data.</text>
</comment>
<protein>
    <recommendedName>
        <fullName evidence="7">Enhancer of polycomb-like protein</fullName>
    </recommendedName>
</protein>
<accession>A0A1U7LWY8</accession>
<keyword evidence="10" id="KW-1185">Reference proteome</keyword>
<keyword evidence="4 7" id="KW-0804">Transcription</keyword>
<evidence type="ECO:0000256" key="2">
    <source>
        <dbReference type="ARBA" id="ARBA00008035"/>
    </source>
</evidence>
<comment type="function">
    <text evidence="6">Component of the NuA4 histone acetyltransferase complex which is involved in transcriptional activation of selected genes principally by acetylation of nucleosomal histone H4 and H2A. The NuA4 complex is also involved in DNA repair. Involved in gene silencing by neighboring heterochromatin, blockage of the silencing spreading along the chromosome, and required for cell cycle progression through G2/M.</text>
</comment>